<evidence type="ECO:0008006" key="4">
    <source>
        <dbReference type="Google" id="ProtNLM"/>
    </source>
</evidence>
<evidence type="ECO:0000256" key="1">
    <source>
        <dbReference type="SAM" id="SignalP"/>
    </source>
</evidence>
<protein>
    <recommendedName>
        <fullName evidence="4">Secreted protein</fullName>
    </recommendedName>
</protein>
<evidence type="ECO:0000313" key="3">
    <source>
        <dbReference type="Proteomes" id="UP001305521"/>
    </source>
</evidence>
<feature type="chain" id="PRO_5045269711" description="Secreted protein" evidence="1">
    <location>
        <begin position="20"/>
        <end position="90"/>
    </location>
</feature>
<feature type="signal peptide" evidence="1">
    <location>
        <begin position="1"/>
        <end position="19"/>
    </location>
</feature>
<reference evidence="2 3" key="1">
    <citation type="submission" date="2023-11" db="EMBL/GenBank/DDBJ databases">
        <title>Arctic aerobic anoxygenic photoheterotroph Sediminicoccus rosea KRV36 adapts its photosynthesis to long days of polar summer.</title>
        <authorList>
            <person name="Tomasch J."/>
            <person name="Kopejtka K."/>
            <person name="Bily T."/>
            <person name="Gardiner A.T."/>
            <person name="Gardian Z."/>
            <person name="Shivaramu S."/>
            <person name="Koblizek M."/>
            <person name="Engelhardt F."/>
            <person name="Kaftan D."/>
        </authorList>
    </citation>
    <scope>NUCLEOTIDE SEQUENCE [LARGE SCALE GENOMIC DNA]</scope>
    <source>
        <strain evidence="2 3">R-30</strain>
    </source>
</reference>
<name>A0ABZ0PJK6_9PROT</name>
<evidence type="ECO:0000313" key="2">
    <source>
        <dbReference type="EMBL" id="WPB85745.1"/>
    </source>
</evidence>
<proteinExistence type="predicted"/>
<dbReference type="Proteomes" id="UP001305521">
    <property type="component" value="Chromosome"/>
</dbReference>
<dbReference type="RefSeq" id="WP_318649724.1">
    <property type="nucleotide sequence ID" value="NZ_CP137852.1"/>
</dbReference>
<sequence>MRRLATLAVILLSFGPARADEGTSRTTTDNAEYCEALAARLAASPTPVSGTPRELAEEGKRLCASGHVRTGIAKLRRALRATRAEAPRGG</sequence>
<keyword evidence="3" id="KW-1185">Reference proteome</keyword>
<keyword evidence="1" id="KW-0732">Signal</keyword>
<accession>A0ABZ0PJK6</accession>
<dbReference type="EMBL" id="CP137852">
    <property type="protein sequence ID" value="WPB85745.1"/>
    <property type="molecule type" value="Genomic_DNA"/>
</dbReference>
<gene>
    <name evidence="2" type="ORF">R9Z33_02460</name>
</gene>
<organism evidence="2 3">
    <name type="scientific">Sediminicoccus rosea</name>
    <dbReference type="NCBI Taxonomy" id="1225128"/>
    <lineage>
        <taxon>Bacteria</taxon>
        <taxon>Pseudomonadati</taxon>
        <taxon>Pseudomonadota</taxon>
        <taxon>Alphaproteobacteria</taxon>
        <taxon>Acetobacterales</taxon>
        <taxon>Roseomonadaceae</taxon>
        <taxon>Sediminicoccus</taxon>
    </lineage>
</organism>